<dbReference type="InterPro" id="IPR005031">
    <property type="entry name" value="COQ10_START"/>
</dbReference>
<dbReference type="EMBL" id="BJCK01000095">
    <property type="protein sequence ID" value="GCL60615.1"/>
    <property type="molecule type" value="Genomic_DNA"/>
</dbReference>
<accession>A0AAD3B308</accession>
<reference evidence="2 3" key="1">
    <citation type="submission" date="2019-02" db="EMBL/GenBank/DDBJ databases">
        <title>Draft genome sequence of Arthrospira platensis NIES-3807.</title>
        <authorList>
            <person name="Yamaguchi H."/>
            <person name="Suzuki S."/>
            <person name="Kawachi M."/>
        </authorList>
    </citation>
    <scope>NUCLEOTIDE SEQUENCE [LARGE SCALE GENOMIC DNA]</scope>
    <source>
        <strain evidence="2 3">NIES-3807</strain>
    </source>
</reference>
<sequence>MPNVIESRLLQSKGNIKFFEQVQLFQVLVASRRARVKLEVTEKPQNRIDFKVVEGEVKSLKGSWKIERQSGDLYLLTHQVSVEPDIRSNFNRKIFYSVYEDTLERTLTAVKEEVDKRSGR</sequence>
<dbReference type="InterPro" id="IPR023393">
    <property type="entry name" value="START-like_dom_sf"/>
</dbReference>
<name>A0AAD3B308_MICAE</name>
<gene>
    <name evidence="2" type="ORF">NIES3807_38000</name>
</gene>
<evidence type="ECO:0000259" key="1">
    <source>
        <dbReference type="Pfam" id="PF03364"/>
    </source>
</evidence>
<proteinExistence type="predicted"/>
<dbReference type="Proteomes" id="UP000441080">
    <property type="component" value="Unassembled WGS sequence"/>
</dbReference>
<organism evidence="2 3">
    <name type="scientific">Microcystis aeruginosa NIES-3807</name>
    <dbReference type="NCBI Taxonomy" id="2517785"/>
    <lineage>
        <taxon>Bacteria</taxon>
        <taxon>Bacillati</taxon>
        <taxon>Cyanobacteriota</taxon>
        <taxon>Cyanophyceae</taxon>
        <taxon>Oscillatoriophycideae</taxon>
        <taxon>Chroococcales</taxon>
        <taxon>Microcystaceae</taxon>
        <taxon>Microcystis</taxon>
    </lineage>
</organism>
<evidence type="ECO:0000313" key="2">
    <source>
        <dbReference type="EMBL" id="GCL60615.1"/>
    </source>
</evidence>
<comment type="caution">
    <text evidence="2">The sequence shown here is derived from an EMBL/GenBank/DDBJ whole genome shotgun (WGS) entry which is preliminary data.</text>
</comment>
<dbReference type="AlphaFoldDB" id="A0AAD3B308"/>
<dbReference type="Pfam" id="PF03364">
    <property type="entry name" value="Polyketide_cyc"/>
    <property type="match status" value="1"/>
</dbReference>
<dbReference type="Gene3D" id="3.30.530.20">
    <property type="match status" value="1"/>
</dbReference>
<protein>
    <recommendedName>
        <fullName evidence="1">Coenzyme Q-binding protein COQ10 START domain-containing protein</fullName>
    </recommendedName>
</protein>
<evidence type="ECO:0000313" key="3">
    <source>
        <dbReference type="Proteomes" id="UP000441080"/>
    </source>
</evidence>
<dbReference type="SUPFAM" id="SSF55961">
    <property type="entry name" value="Bet v1-like"/>
    <property type="match status" value="1"/>
</dbReference>
<feature type="domain" description="Coenzyme Q-binding protein COQ10 START" evidence="1">
    <location>
        <begin position="1"/>
        <end position="87"/>
    </location>
</feature>